<reference evidence="3" key="1">
    <citation type="journal article" date="2019" name="Sci. Rep.">
        <title>Draft genome of Tanacetum cinerariifolium, the natural source of mosquito coil.</title>
        <authorList>
            <person name="Yamashiro T."/>
            <person name="Shiraishi A."/>
            <person name="Satake H."/>
            <person name="Nakayama K."/>
        </authorList>
    </citation>
    <scope>NUCLEOTIDE SEQUENCE</scope>
</reference>
<dbReference type="AlphaFoldDB" id="A0A699UUX8"/>
<dbReference type="PANTHER" id="PTHR23002">
    <property type="entry name" value="ZINC FINGER CCHC DOMAIN CONTAINING PROTEIN"/>
    <property type="match status" value="1"/>
</dbReference>
<sequence length="147" mass="16530">TQKCHKCNKVGHFARDCRSSGNTNIANAQRNNGANPKKNGCFECGATGHFKRDCPELKSKDGEKVKENNVPAYTERFQEVTLICTKFVVDETKKIDKYVSGLHDNIYGSVKALKPKMLDETIELDNDLMGQKLRTYAEKQSNNKTKA</sequence>
<dbReference type="PROSITE" id="PS50158">
    <property type="entry name" value="ZF_CCHC"/>
    <property type="match status" value="2"/>
</dbReference>
<dbReference type="InterPro" id="IPR001878">
    <property type="entry name" value="Znf_CCHC"/>
</dbReference>
<dbReference type="EMBL" id="BKCJ011358461">
    <property type="protein sequence ID" value="GFD25158.1"/>
    <property type="molecule type" value="Genomic_DNA"/>
</dbReference>
<gene>
    <name evidence="3" type="ORF">Tci_897127</name>
</gene>
<feature type="domain" description="CCHC-type" evidence="2">
    <location>
        <begin position="3"/>
        <end position="19"/>
    </location>
</feature>
<dbReference type="InterPro" id="IPR051714">
    <property type="entry name" value="Znf_CCHC_NABP"/>
</dbReference>
<evidence type="ECO:0000259" key="2">
    <source>
        <dbReference type="PROSITE" id="PS50158"/>
    </source>
</evidence>
<dbReference type="SMART" id="SM00343">
    <property type="entry name" value="ZnF_C2HC"/>
    <property type="match status" value="2"/>
</dbReference>
<dbReference type="GO" id="GO:0003676">
    <property type="term" value="F:nucleic acid binding"/>
    <property type="evidence" value="ECO:0007669"/>
    <property type="project" value="InterPro"/>
</dbReference>
<name>A0A699UUX8_TANCI</name>
<keyword evidence="1" id="KW-0479">Metal-binding</keyword>
<evidence type="ECO:0000256" key="1">
    <source>
        <dbReference type="PROSITE-ProRule" id="PRU00047"/>
    </source>
</evidence>
<dbReference type="Gene3D" id="4.10.60.10">
    <property type="entry name" value="Zinc finger, CCHC-type"/>
    <property type="match status" value="2"/>
</dbReference>
<proteinExistence type="predicted"/>
<feature type="non-terminal residue" evidence="3">
    <location>
        <position position="147"/>
    </location>
</feature>
<organism evidence="3">
    <name type="scientific">Tanacetum cinerariifolium</name>
    <name type="common">Dalmatian daisy</name>
    <name type="synonym">Chrysanthemum cinerariifolium</name>
    <dbReference type="NCBI Taxonomy" id="118510"/>
    <lineage>
        <taxon>Eukaryota</taxon>
        <taxon>Viridiplantae</taxon>
        <taxon>Streptophyta</taxon>
        <taxon>Embryophyta</taxon>
        <taxon>Tracheophyta</taxon>
        <taxon>Spermatophyta</taxon>
        <taxon>Magnoliopsida</taxon>
        <taxon>eudicotyledons</taxon>
        <taxon>Gunneridae</taxon>
        <taxon>Pentapetalae</taxon>
        <taxon>asterids</taxon>
        <taxon>campanulids</taxon>
        <taxon>Asterales</taxon>
        <taxon>Asteraceae</taxon>
        <taxon>Asteroideae</taxon>
        <taxon>Anthemideae</taxon>
        <taxon>Anthemidinae</taxon>
        <taxon>Tanacetum</taxon>
    </lineage>
</organism>
<dbReference type="SUPFAM" id="SSF57756">
    <property type="entry name" value="Retrovirus zinc finger-like domains"/>
    <property type="match status" value="2"/>
</dbReference>
<protein>
    <recommendedName>
        <fullName evidence="2">CCHC-type domain-containing protein</fullName>
    </recommendedName>
</protein>
<evidence type="ECO:0000313" key="3">
    <source>
        <dbReference type="EMBL" id="GFD25158.1"/>
    </source>
</evidence>
<keyword evidence="1" id="KW-0862">Zinc</keyword>
<keyword evidence="1" id="KW-0863">Zinc-finger</keyword>
<dbReference type="GO" id="GO:0008270">
    <property type="term" value="F:zinc ion binding"/>
    <property type="evidence" value="ECO:0007669"/>
    <property type="project" value="UniProtKB-KW"/>
</dbReference>
<dbReference type="Pfam" id="PF00098">
    <property type="entry name" value="zf-CCHC"/>
    <property type="match status" value="2"/>
</dbReference>
<feature type="non-terminal residue" evidence="3">
    <location>
        <position position="1"/>
    </location>
</feature>
<comment type="caution">
    <text evidence="3">The sequence shown here is derived from an EMBL/GenBank/DDBJ whole genome shotgun (WGS) entry which is preliminary data.</text>
</comment>
<feature type="domain" description="CCHC-type" evidence="2">
    <location>
        <begin position="41"/>
        <end position="56"/>
    </location>
</feature>
<dbReference type="InterPro" id="IPR036875">
    <property type="entry name" value="Znf_CCHC_sf"/>
</dbReference>
<accession>A0A699UUX8</accession>